<feature type="chain" id="PRO_5043361992" description="Secreted protein" evidence="1">
    <location>
        <begin position="19"/>
        <end position="1039"/>
    </location>
</feature>
<gene>
    <name evidence="2" type="ORF">LTR36_000415</name>
</gene>
<dbReference type="InterPro" id="IPR008979">
    <property type="entry name" value="Galactose-bd-like_sf"/>
</dbReference>
<dbReference type="Pfam" id="PF17132">
    <property type="entry name" value="Glyco_hydro_106"/>
    <property type="match status" value="1"/>
</dbReference>
<proteinExistence type="predicted"/>
<keyword evidence="3" id="KW-1185">Reference proteome</keyword>
<dbReference type="PANTHER" id="PTHR36848">
    <property type="entry name" value="DNA-BINDING PROTEIN (PUTATIVE SECRETED PROTEIN)-RELATED"/>
    <property type="match status" value="1"/>
</dbReference>
<dbReference type="SUPFAM" id="SSF49785">
    <property type="entry name" value="Galactose-binding domain-like"/>
    <property type="match status" value="1"/>
</dbReference>
<keyword evidence="1" id="KW-0732">Signal</keyword>
<evidence type="ECO:0000256" key="1">
    <source>
        <dbReference type="SAM" id="SignalP"/>
    </source>
</evidence>
<name>A0AAV9JYY6_9PEZI</name>
<dbReference type="PANTHER" id="PTHR36848:SF2">
    <property type="entry name" value="SECRETED PROTEIN"/>
    <property type="match status" value="1"/>
</dbReference>
<organism evidence="2 3">
    <name type="scientific">Oleoguttula mirabilis</name>
    <dbReference type="NCBI Taxonomy" id="1507867"/>
    <lineage>
        <taxon>Eukaryota</taxon>
        <taxon>Fungi</taxon>
        <taxon>Dikarya</taxon>
        <taxon>Ascomycota</taxon>
        <taxon>Pezizomycotina</taxon>
        <taxon>Dothideomycetes</taxon>
        <taxon>Dothideomycetidae</taxon>
        <taxon>Mycosphaerellales</taxon>
        <taxon>Teratosphaeriaceae</taxon>
        <taxon>Oleoguttula</taxon>
    </lineage>
</organism>
<accession>A0AAV9JYY6</accession>
<evidence type="ECO:0008006" key="4">
    <source>
        <dbReference type="Google" id="ProtNLM"/>
    </source>
</evidence>
<dbReference type="AlphaFoldDB" id="A0AAV9JYY6"/>
<reference evidence="2 3" key="1">
    <citation type="submission" date="2021-11" db="EMBL/GenBank/DDBJ databases">
        <title>Black yeast isolated from Biological Soil Crust.</title>
        <authorList>
            <person name="Kurbessoian T."/>
        </authorList>
    </citation>
    <scope>NUCLEOTIDE SEQUENCE [LARGE SCALE GENOMIC DNA]</scope>
    <source>
        <strain evidence="2 3">CCFEE 5522</strain>
    </source>
</reference>
<dbReference type="Proteomes" id="UP001324427">
    <property type="component" value="Unassembled WGS sequence"/>
</dbReference>
<dbReference type="InterPro" id="IPR053161">
    <property type="entry name" value="Ulvan_degrading_GH"/>
</dbReference>
<comment type="caution">
    <text evidence="2">The sequence shown here is derived from an EMBL/GenBank/DDBJ whole genome shotgun (WGS) entry which is preliminary data.</text>
</comment>
<dbReference type="EMBL" id="JAVFHQ010000001">
    <property type="protein sequence ID" value="KAK4550835.1"/>
    <property type="molecule type" value="Genomic_DNA"/>
</dbReference>
<feature type="signal peptide" evidence="1">
    <location>
        <begin position="1"/>
        <end position="18"/>
    </location>
</feature>
<sequence length="1039" mass="114345">MKSTQLASLLLSVASAFADGNNKPSGFGQRPPQWIEHNVAAEFASPSGLPRPSFRYWVPDSDVADEVLYADLRSIKNAGWDGAQIICLENYGIELAVVDPAVYGYGGVQWREKFNVMLQAAQELNLTIDFALGPTQGASIPILDPDSPGMNTELAYGSINLTAGQKFQGALPQPVKVTAGYANAPDFYPPVINYTNKFVAAVLARKSNSSSVDPRTVQLDYTSVIDVTNITSNGSLAFVVPTDGDYVLLAFWQRRTGYLAAQGAFDNATDPDNPASWFAYVVDHYSQEGTDLWTSFTEQYVMNGGNGDLMRQLALYAWEDSAEFRATLFWTDDFISFFEHARGYNPVKALACQFGTSGLPPSTLNNSYFYYAFSDTAGEDISWKLHNDYWQALQEAYETYHLEGLSKWSATWGLQGSIQPYATAPQLAPPWDMNSAAAHIDAPETESNYFDGVIDAFRAMGGGAMMGQKQILSSELGAHRYFAYAATWPLIINDCQQNYAGGVNRIVTHGFPYSGWRPDTQWPGLTTFEWTYSEMWGPRQPSWQYAREFGDWIARTQLVLQSGKPRVDVGIYRHKYLSVDIKHYGMGENIFGDASLADEGYSYVSVSPSLLLMDNAVVDDGLLASDGPGFSAFIVDNSTNITSEAVTRFLDYAGQGFPIIFVGGLPQTSPYYCESCDDVIKSGVNELLSYSSVKNLSTEAEVVPALQQLGILPTAHNLSPSPILYVHRVDELNGVDFFWAYNSDIYFDHATEVVFSVSAATTPYELDAWTGAVTPLLNYTLEGGRFRTWVALRSNASTIFAFAPSSYFADVEVPTSHVVATDCEEVLYSPNENVIIARSTVGTSHVIELSDNRTAHLNISEAALTPATLGPWQLSIREWLPNPDPWENYTSVFAYHNYTLDELVPWYNISSALANSSGVGTYTSQFSWPPANNTSAAGAYLDLGYIFMTARLYVNGDWAGPVDVFSPVVDIGPFLTNGTNEVRIEVSTTLRNRLLQVNVTQSWEQASYSSKYGPQAYGLARPVLVKPYGQVKIPVAAAT</sequence>
<dbReference type="Gene3D" id="2.60.120.260">
    <property type="entry name" value="Galactose-binding domain-like"/>
    <property type="match status" value="1"/>
</dbReference>
<protein>
    <recommendedName>
        <fullName evidence="4">Secreted protein</fullName>
    </recommendedName>
</protein>
<evidence type="ECO:0000313" key="3">
    <source>
        <dbReference type="Proteomes" id="UP001324427"/>
    </source>
</evidence>
<evidence type="ECO:0000313" key="2">
    <source>
        <dbReference type="EMBL" id="KAK4550835.1"/>
    </source>
</evidence>